<evidence type="ECO:0000256" key="3">
    <source>
        <dbReference type="ARBA" id="ARBA00023136"/>
    </source>
</evidence>
<dbReference type="GO" id="GO:0032153">
    <property type="term" value="C:cell division site"/>
    <property type="evidence" value="ECO:0007669"/>
    <property type="project" value="TreeGrafter"/>
</dbReference>
<sequence length="347" mass="38630">MYAVSSENKEITDKDVQNVFAAAKVRSVPPEREIISVIPEEFIVDGFDGIRDPRGMIGVRLELYASMITGPKTIIHNIKRCVEKAGLQIEDMVVQPLAISSVAMNKGERDFGTILIDMGGGQTSASVMHDDQLKFSFVDPEGGDLVTKDISIILNTTLENAERVKREYGYAISEDTSDEEFFPVETIGKEEPVKVDEKYLSEIIEARLVQIFENIKRALDKVEARDLPGGIILTGGAAALPGVVDLAKEIFEINVKLYIPEQMGMRNPIYATSIGLIKYVAGLDDIYRVAKGKVQTTGKVIPLQSKTVKQPTVIEEPVYETETYADEENYEESLVGKLKRWFNNLFE</sequence>
<dbReference type="InterPro" id="IPR020823">
    <property type="entry name" value="Cell_div_FtsA"/>
</dbReference>
<dbReference type="PANTHER" id="PTHR32432:SF4">
    <property type="entry name" value="CELL DIVISION PROTEIN FTSA"/>
    <property type="match status" value="1"/>
</dbReference>
<dbReference type="GO" id="GO:0009898">
    <property type="term" value="C:cytoplasmic side of plasma membrane"/>
    <property type="evidence" value="ECO:0007669"/>
    <property type="project" value="TreeGrafter"/>
</dbReference>
<comment type="caution">
    <text evidence="6">The sequence shown here is derived from an EMBL/GenBank/DDBJ whole genome shotgun (WGS) entry which is preliminary data.</text>
</comment>
<keyword evidence="4" id="KW-0131">Cell cycle</keyword>
<keyword evidence="2 6" id="KW-0132">Cell division</keyword>
<dbReference type="EMBL" id="VSSQ01038563">
    <property type="protein sequence ID" value="MPM91519.1"/>
    <property type="molecule type" value="Genomic_DNA"/>
</dbReference>
<accession>A0A645DQJ1</accession>
<evidence type="ECO:0000256" key="2">
    <source>
        <dbReference type="ARBA" id="ARBA00022618"/>
    </source>
</evidence>
<reference evidence="6" key="1">
    <citation type="submission" date="2019-08" db="EMBL/GenBank/DDBJ databases">
        <authorList>
            <person name="Kucharzyk K."/>
            <person name="Murdoch R.W."/>
            <person name="Higgins S."/>
            <person name="Loffler F."/>
        </authorList>
    </citation>
    <scope>NUCLEOTIDE SEQUENCE</scope>
</reference>
<proteinExistence type="predicted"/>
<evidence type="ECO:0000256" key="1">
    <source>
        <dbReference type="ARBA" id="ARBA00022475"/>
    </source>
</evidence>
<dbReference type="Gene3D" id="3.30.1490.110">
    <property type="match status" value="1"/>
</dbReference>
<dbReference type="InterPro" id="IPR043129">
    <property type="entry name" value="ATPase_NBD"/>
</dbReference>
<dbReference type="PANTHER" id="PTHR32432">
    <property type="entry name" value="CELL DIVISION PROTEIN FTSA-RELATED"/>
    <property type="match status" value="1"/>
</dbReference>
<dbReference type="SMART" id="SM00842">
    <property type="entry name" value="FtsA"/>
    <property type="match status" value="1"/>
</dbReference>
<dbReference type="NCBIfam" id="TIGR01174">
    <property type="entry name" value="ftsA"/>
    <property type="match status" value="1"/>
</dbReference>
<dbReference type="SUPFAM" id="SSF53067">
    <property type="entry name" value="Actin-like ATPase domain"/>
    <property type="match status" value="2"/>
</dbReference>
<evidence type="ECO:0000256" key="4">
    <source>
        <dbReference type="ARBA" id="ARBA00023306"/>
    </source>
</evidence>
<dbReference type="Gene3D" id="3.30.420.40">
    <property type="match status" value="1"/>
</dbReference>
<keyword evidence="3" id="KW-0472">Membrane</keyword>
<evidence type="ECO:0000259" key="5">
    <source>
        <dbReference type="SMART" id="SM00842"/>
    </source>
</evidence>
<dbReference type="AlphaFoldDB" id="A0A645DQJ1"/>
<gene>
    <name evidence="6" type="primary">ftsA_42</name>
    <name evidence="6" type="ORF">SDC9_138650</name>
</gene>
<name>A0A645DQJ1_9ZZZZ</name>
<keyword evidence="1" id="KW-1003">Cell membrane</keyword>
<feature type="domain" description="SHS2" evidence="5">
    <location>
        <begin position="1"/>
        <end position="103"/>
    </location>
</feature>
<evidence type="ECO:0000313" key="6">
    <source>
        <dbReference type="EMBL" id="MPM91519.1"/>
    </source>
</evidence>
<dbReference type="InterPro" id="IPR003494">
    <property type="entry name" value="SHS2_FtsA"/>
</dbReference>
<dbReference type="CDD" id="cd24048">
    <property type="entry name" value="ASKHA_NBD_FtsA"/>
    <property type="match status" value="1"/>
</dbReference>
<dbReference type="Pfam" id="PF02491">
    <property type="entry name" value="SHS2_FTSA"/>
    <property type="match status" value="1"/>
</dbReference>
<dbReference type="GO" id="GO:0051301">
    <property type="term" value="P:cell division"/>
    <property type="evidence" value="ECO:0007669"/>
    <property type="project" value="UniProtKB-KW"/>
</dbReference>
<dbReference type="Pfam" id="PF14450">
    <property type="entry name" value="FtsA"/>
    <property type="match status" value="1"/>
</dbReference>
<dbReference type="InterPro" id="IPR050696">
    <property type="entry name" value="FtsA/MreB"/>
</dbReference>
<dbReference type="FunFam" id="3.30.1490.110:FF:000003">
    <property type="entry name" value="Cell division protein FtsA"/>
    <property type="match status" value="1"/>
</dbReference>
<protein>
    <submittedName>
        <fullName evidence="6">Cell division protein FtsA</fullName>
    </submittedName>
</protein>
<organism evidence="6">
    <name type="scientific">bioreactor metagenome</name>
    <dbReference type="NCBI Taxonomy" id="1076179"/>
    <lineage>
        <taxon>unclassified sequences</taxon>
        <taxon>metagenomes</taxon>
        <taxon>ecological metagenomes</taxon>
    </lineage>
</organism>